<keyword evidence="1 2" id="KW-1133">Transmembrane helix</keyword>
<dbReference type="PANTHER" id="PTHR12064:SF94">
    <property type="entry name" value="UNEXTENDED PROTEIN"/>
    <property type="match status" value="1"/>
</dbReference>
<keyword evidence="5" id="KW-1185">Reference proteome</keyword>
<feature type="transmembrane region" description="Helical" evidence="2">
    <location>
        <begin position="6"/>
        <end position="28"/>
    </location>
</feature>
<dbReference type="Proteomes" id="UP000184510">
    <property type="component" value="Unassembled WGS sequence"/>
</dbReference>
<dbReference type="OrthoDB" id="5470682at2"/>
<gene>
    <name evidence="4" type="ORF">SAMN02745181_0703</name>
</gene>
<feature type="transmembrane region" description="Helical" evidence="2">
    <location>
        <begin position="124"/>
        <end position="144"/>
    </location>
</feature>
<dbReference type="GO" id="GO:0016020">
    <property type="term" value="C:membrane"/>
    <property type="evidence" value="ECO:0007669"/>
    <property type="project" value="UniProtKB-UniRule"/>
</dbReference>
<dbReference type="PANTHER" id="PTHR12064">
    <property type="entry name" value="METAL TRANSPORTER CNNM"/>
    <property type="match status" value="1"/>
</dbReference>
<sequence length="356" mass="40220">MQDIWLWLGIGFCLTQSAMFSGLNLALFSLGRMRLEAEAEKGRDSAKKILKLRQDSNLLLCTILWGNVSVNVLLALLSESVLAGVYGFVFSTVGITFFGEIIPQAYFSRNALRIGAKLTPVIRFYQILLYVVAKPCALILDGWIGPEGPTFYRERDIEIILEKHIREVDSEISANEGRGALNFLALDDIKVAEHGNEIKPSTIMQMPSRMDLPEFPDFESPEGQELLDQLRQNPAKWRILVDAEDHPLIVLDTPEFLSRYYAYEGNVDPYRFCHRPILITDPNKTLDSVLGRFVVEADDHNDHVVDQDVVLYWTEDNKRIITGADIFGHLLRGIAKRVPMDPSDREEESGKVPAAN</sequence>
<dbReference type="InParanoid" id="A0A1M6DCX9"/>
<feature type="domain" description="CNNM transmembrane" evidence="3">
    <location>
        <begin position="1"/>
        <end position="176"/>
    </location>
</feature>
<evidence type="ECO:0000259" key="3">
    <source>
        <dbReference type="PROSITE" id="PS51846"/>
    </source>
</evidence>
<evidence type="ECO:0000256" key="2">
    <source>
        <dbReference type="SAM" id="Phobius"/>
    </source>
</evidence>
<evidence type="ECO:0000313" key="4">
    <source>
        <dbReference type="EMBL" id="SHI71005.1"/>
    </source>
</evidence>
<keyword evidence="1 2" id="KW-0472">Membrane</keyword>
<dbReference type="InterPro" id="IPR002550">
    <property type="entry name" value="CNNM"/>
</dbReference>
<dbReference type="Pfam" id="PF01595">
    <property type="entry name" value="CNNM"/>
    <property type="match status" value="1"/>
</dbReference>
<protein>
    <recommendedName>
        <fullName evidence="3">CNNM transmembrane domain-containing protein</fullName>
    </recommendedName>
</protein>
<dbReference type="AlphaFoldDB" id="A0A1M6DCX9"/>
<feature type="transmembrane region" description="Helical" evidence="2">
    <location>
        <begin position="83"/>
        <end position="103"/>
    </location>
</feature>
<accession>A0A1M6DCX9</accession>
<evidence type="ECO:0000256" key="1">
    <source>
        <dbReference type="PROSITE-ProRule" id="PRU01193"/>
    </source>
</evidence>
<dbReference type="PROSITE" id="PS51846">
    <property type="entry name" value="CNNM"/>
    <property type="match status" value="1"/>
</dbReference>
<dbReference type="InterPro" id="IPR045095">
    <property type="entry name" value="ACDP"/>
</dbReference>
<dbReference type="RefSeq" id="WP_143158089.1">
    <property type="nucleotide sequence ID" value="NZ_FQYR01000002.1"/>
</dbReference>
<proteinExistence type="predicted"/>
<keyword evidence="1 2" id="KW-0812">Transmembrane</keyword>
<dbReference type="STRING" id="1123071.SAMN02745181_0703"/>
<feature type="transmembrane region" description="Helical" evidence="2">
    <location>
        <begin position="57"/>
        <end position="77"/>
    </location>
</feature>
<name>A0A1M6DCX9_9BACT</name>
<evidence type="ECO:0000313" key="5">
    <source>
        <dbReference type="Proteomes" id="UP000184510"/>
    </source>
</evidence>
<organism evidence="4 5">
    <name type="scientific">Rubritalea squalenifaciens DSM 18772</name>
    <dbReference type="NCBI Taxonomy" id="1123071"/>
    <lineage>
        <taxon>Bacteria</taxon>
        <taxon>Pseudomonadati</taxon>
        <taxon>Verrucomicrobiota</taxon>
        <taxon>Verrucomicrobiia</taxon>
        <taxon>Verrucomicrobiales</taxon>
        <taxon>Rubritaleaceae</taxon>
        <taxon>Rubritalea</taxon>
    </lineage>
</organism>
<dbReference type="GO" id="GO:0010960">
    <property type="term" value="P:magnesium ion homeostasis"/>
    <property type="evidence" value="ECO:0007669"/>
    <property type="project" value="InterPro"/>
</dbReference>
<reference evidence="4 5" key="1">
    <citation type="submission" date="2016-11" db="EMBL/GenBank/DDBJ databases">
        <authorList>
            <person name="Jaros S."/>
            <person name="Januszkiewicz K."/>
            <person name="Wedrychowicz H."/>
        </authorList>
    </citation>
    <scope>NUCLEOTIDE SEQUENCE [LARGE SCALE GENOMIC DNA]</scope>
    <source>
        <strain evidence="4 5">DSM 18772</strain>
    </source>
</reference>
<dbReference type="EMBL" id="FQYR01000002">
    <property type="protein sequence ID" value="SHI71005.1"/>
    <property type="molecule type" value="Genomic_DNA"/>
</dbReference>